<dbReference type="PANTHER" id="PTHR13647:SF4">
    <property type="entry name" value="INSULIN-LIKE PEPTIDE 1-RELATED"/>
    <property type="match status" value="1"/>
</dbReference>
<dbReference type="PRINTS" id="PR00276">
    <property type="entry name" value="INSULINFAMLY"/>
</dbReference>
<dbReference type="InterPro" id="IPR022352">
    <property type="entry name" value="Ins/IGF/rlx"/>
</dbReference>
<reference evidence="8 9" key="1">
    <citation type="submission" date="2017-03" db="EMBL/GenBank/DDBJ databases">
        <title>Genome of the blue death feigning beetle - Asbolus verrucosus.</title>
        <authorList>
            <person name="Rider S.D."/>
        </authorList>
    </citation>
    <scope>NUCLEOTIDE SEQUENCE [LARGE SCALE GENOMIC DNA]</scope>
    <source>
        <strain evidence="8">Butters</strain>
        <tissue evidence="8">Head and leg muscle</tissue>
    </source>
</reference>
<evidence type="ECO:0000256" key="2">
    <source>
        <dbReference type="ARBA" id="ARBA00011207"/>
    </source>
</evidence>
<evidence type="ECO:0000256" key="6">
    <source>
        <dbReference type="RuleBase" id="RU000406"/>
    </source>
</evidence>
<dbReference type="PANTHER" id="PTHR13647">
    <property type="entry name" value="INSULIN-LIKE PEPTIDE 2-RELATED"/>
    <property type="match status" value="1"/>
</dbReference>
<dbReference type="PROSITE" id="PS00262">
    <property type="entry name" value="INSULIN"/>
    <property type="match status" value="1"/>
</dbReference>
<evidence type="ECO:0000313" key="8">
    <source>
        <dbReference type="EMBL" id="RZC41225.1"/>
    </source>
</evidence>
<dbReference type="GO" id="GO:0005179">
    <property type="term" value="F:hormone activity"/>
    <property type="evidence" value="ECO:0007669"/>
    <property type="project" value="InterPro"/>
</dbReference>
<protein>
    <submittedName>
        <fullName evidence="8">LIRP</fullName>
    </submittedName>
</protein>
<keyword evidence="3" id="KW-0165">Cleavage on pair of basic residues</keyword>
<accession>A0A482W8C7</accession>
<evidence type="ECO:0000256" key="5">
    <source>
        <dbReference type="ARBA" id="ARBA00023157"/>
    </source>
</evidence>
<dbReference type="Proteomes" id="UP000292052">
    <property type="component" value="Unassembled WGS sequence"/>
</dbReference>
<dbReference type="AlphaFoldDB" id="A0A482W8C7"/>
<evidence type="ECO:0000256" key="4">
    <source>
        <dbReference type="ARBA" id="ARBA00022729"/>
    </source>
</evidence>
<keyword evidence="4" id="KW-0732">Signal</keyword>
<dbReference type="STRING" id="1661398.A0A482W8C7"/>
<evidence type="ECO:0000256" key="1">
    <source>
        <dbReference type="ARBA" id="ARBA00009034"/>
    </source>
</evidence>
<dbReference type="SMART" id="SM00078">
    <property type="entry name" value="IlGF"/>
    <property type="match status" value="1"/>
</dbReference>
<evidence type="ECO:0000313" key="9">
    <source>
        <dbReference type="Proteomes" id="UP000292052"/>
    </source>
</evidence>
<dbReference type="OrthoDB" id="6330326at2759"/>
<dbReference type="InterPro" id="IPR016179">
    <property type="entry name" value="Insulin-like"/>
</dbReference>
<comment type="similarity">
    <text evidence="1 6">Belongs to the insulin family.</text>
</comment>
<dbReference type="InterPro" id="IPR036438">
    <property type="entry name" value="Insulin-like_sf"/>
</dbReference>
<feature type="domain" description="Insulin-like" evidence="7">
    <location>
        <begin position="31"/>
        <end position="123"/>
    </location>
</feature>
<dbReference type="SUPFAM" id="SSF56994">
    <property type="entry name" value="Insulin-like"/>
    <property type="match status" value="1"/>
</dbReference>
<dbReference type="GO" id="GO:0005576">
    <property type="term" value="C:extracellular region"/>
    <property type="evidence" value="ECO:0007669"/>
    <property type="project" value="UniProtKB-SubCell"/>
</dbReference>
<dbReference type="Gene3D" id="1.10.100.10">
    <property type="entry name" value="Insulin-like"/>
    <property type="match status" value="1"/>
</dbReference>
<keyword evidence="5" id="KW-1015">Disulfide bond</keyword>
<dbReference type="InterPro" id="IPR022353">
    <property type="entry name" value="Insulin_CS"/>
</dbReference>
<comment type="caution">
    <text evidence="8">The sequence shown here is derived from an EMBL/GenBank/DDBJ whole genome shotgun (WGS) entry which is preliminary data.</text>
</comment>
<comment type="subunit">
    <text evidence="2">Heterodimer of a B chain and an A chain linked by two disulfide bonds.</text>
</comment>
<dbReference type="Pfam" id="PF00049">
    <property type="entry name" value="Insulin"/>
    <property type="match status" value="1"/>
</dbReference>
<organism evidence="8 9">
    <name type="scientific">Asbolus verrucosus</name>
    <name type="common">Desert ironclad beetle</name>
    <dbReference type="NCBI Taxonomy" id="1661398"/>
    <lineage>
        <taxon>Eukaryota</taxon>
        <taxon>Metazoa</taxon>
        <taxon>Ecdysozoa</taxon>
        <taxon>Arthropoda</taxon>
        <taxon>Hexapoda</taxon>
        <taxon>Insecta</taxon>
        <taxon>Pterygota</taxon>
        <taxon>Neoptera</taxon>
        <taxon>Endopterygota</taxon>
        <taxon>Coleoptera</taxon>
        <taxon>Polyphaga</taxon>
        <taxon>Cucujiformia</taxon>
        <taxon>Tenebrionidae</taxon>
        <taxon>Pimeliinae</taxon>
        <taxon>Asbolus</taxon>
    </lineage>
</organism>
<proteinExistence type="inferred from homology"/>
<evidence type="ECO:0000256" key="3">
    <source>
        <dbReference type="ARBA" id="ARBA00022685"/>
    </source>
</evidence>
<dbReference type="EMBL" id="QDEB01019122">
    <property type="protein sequence ID" value="RZC41225.1"/>
    <property type="molecule type" value="Genomic_DNA"/>
</dbReference>
<keyword evidence="6" id="KW-0964">Secreted</keyword>
<name>A0A482W8C7_ASBVE</name>
<comment type="subcellular location">
    <subcellularLocation>
        <location evidence="6">Secreted</location>
    </subcellularLocation>
</comment>
<evidence type="ECO:0000259" key="7">
    <source>
        <dbReference type="SMART" id="SM00078"/>
    </source>
</evidence>
<gene>
    <name evidence="8" type="ORF">BDFB_001547</name>
</gene>
<keyword evidence="9" id="KW-1185">Reference proteome</keyword>
<sequence>MDKRVILAFFFVNIIYVWSTPHLAHLMNKRDIYCGPKLTETLALVCQGKYNSPSKKSITDLMAYNEYDELFPSESDEDSQLDFPFLQKETANSFLPIRLRRKVGIVDECCKKPCSIRHLSLYCA</sequence>